<keyword evidence="3" id="KW-1185">Reference proteome</keyword>
<feature type="transmembrane region" description="Helical" evidence="1">
    <location>
        <begin position="39"/>
        <end position="60"/>
    </location>
</feature>
<reference evidence="3" key="1">
    <citation type="submission" date="2016-10" db="EMBL/GenBank/DDBJ databases">
        <authorList>
            <person name="Varghese N."/>
            <person name="Submissions S."/>
        </authorList>
    </citation>
    <scope>NUCLEOTIDE SEQUENCE [LARGE SCALE GENOMIC DNA]</scope>
    <source>
        <strain evidence="3">DSM 17616</strain>
    </source>
</reference>
<gene>
    <name evidence="2" type="ORF">SAMN05660691_03533</name>
</gene>
<keyword evidence="1" id="KW-1133">Transmembrane helix</keyword>
<keyword evidence="1" id="KW-0472">Membrane</keyword>
<dbReference type="NCBIfam" id="TIGR01300">
    <property type="entry name" value="CPA3_mnhG_phaG"/>
    <property type="match status" value="1"/>
</dbReference>
<protein>
    <submittedName>
        <fullName evidence="2">Multicomponent K+:H+ antiporter subunit G</fullName>
    </submittedName>
</protein>
<organism evidence="2 3">
    <name type="scientific">Rheinheimera pacifica</name>
    <dbReference type="NCBI Taxonomy" id="173990"/>
    <lineage>
        <taxon>Bacteria</taxon>
        <taxon>Pseudomonadati</taxon>
        <taxon>Pseudomonadota</taxon>
        <taxon>Gammaproteobacteria</taxon>
        <taxon>Chromatiales</taxon>
        <taxon>Chromatiaceae</taxon>
        <taxon>Rheinheimera</taxon>
    </lineage>
</organism>
<sequence>MEYWIEWVVAFFLLLGGSFVLIGSIGLTRMPDFFMRLHGPTKATTLGMGGILLGSMFFFYTHGETSVHELLITIFLLITAPISAHMLIKTALHYKLKAIDKTTGKTSIHPAQQKQHDRKPLP</sequence>
<dbReference type="EMBL" id="FNXF01000017">
    <property type="protein sequence ID" value="SEI09018.1"/>
    <property type="molecule type" value="Genomic_DNA"/>
</dbReference>
<dbReference type="NCBIfam" id="NF009316">
    <property type="entry name" value="PRK12674.1-5"/>
    <property type="match status" value="1"/>
</dbReference>
<name>A0A1H6NFP9_9GAMM</name>
<dbReference type="PANTHER" id="PTHR34703">
    <property type="entry name" value="ANTIPORTER SUBUNIT MNHG2-RELATED"/>
    <property type="match status" value="1"/>
</dbReference>
<dbReference type="OrthoDB" id="9813804at2"/>
<dbReference type="GO" id="GO:0015385">
    <property type="term" value="F:sodium:proton antiporter activity"/>
    <property type="evidence" value="ECO:0007669"/>
    <property type="project" value="TreeGrafter"/>
</dbReference>
<feature type="transmembrane region" description="Helical" evidence="1">
    <location>
        <begin position="6"/>
        <end position="27"/>
    </location>
</feature>
<dbReference type="InterPro" id="IPR005133">
    <property type="entry name" value="PhaG_MnhG_YufB"/>
</dbReference>
<dbReference type="Pfam" id="PF03334">
    <property type="entry name" value="PhaG_MnhG_YufB"/>
    <property type="match status" value="1"/>
</dbReference>
<dbReference type="PANTHER" id="PTHR34703:SF1">
    <property type="entry name" value="ANTIPORTER SUBUNIT MNHG2-RELATED"/>
    <property type="match status" value="1"/>
</dbReference>
<keyword evidence="1" id="KW-0812">Transmembrane</keyword>
<dbReference type="AlphaFoldDB" id="A0A1H6NFP9"/>
<dbReference type="STRING" id="173990.SAMN05660691_03533"/>
<dbReference type="Proteomes" id="UP000199371">
    <property type="component" value="Unassembled WGS sequence"/>
</dbReference>
<proteinExistence type="predicted"/>
<feature type="transmembrane region" description="Helical" evidence="1">
    <location>
        <begin position="66"/>
        <end position="88"/>
    </location>
</feature>
<evidence type="ECO:0000256" key="1">
    <source>
        <dbReference type="SAM" id="Phobius"/>
    </source>
</evidence>
<evidence type="ECO:0000313" key="3">
    <source>
        <dbReference type="Proteomes" id="UP000199371"/>
    </source>
</evidence>
<dbReference type="RefSeq" id="WP_092796146.1">
    <property type="nucleotide sequence ID" value="NZ_FNXF01000017.1"/>
</dbReference>
<accession>A0A1H6NFP9</accession>
<evidence type="ECO:0000313" key="2">
    <source>
        <dbReference type="EMBL" id="SEI09018.1"/>
    </source>
</evidence>